<accession>A0A0D2F6K1</accession>
<name>A0A0D2F6K1_9EURO</name>
<evidence type="ECO:0000313" key="2">
    <source>
        <dbReference type="Proteomes" id="UP000054266"/>
    </source>
</evidence>
<dbReference type="AlphaFoldDB" id="A0A0D2F6K1"/>
<dbReference type="Proteomes" id="UP000054266">
    <property type="component" value="Unassembled WGS sequence"/>
</dbReference>
<reference evidence="1 2" key="1">
    <citation type="submission" date="2015-01" db="EMBL/GenBank/DDBJ databases">
        <title>The Genome Sequence of Capronia semiimmersa CBS27337.</title>
        <authorList>
            <consortium name="The Broad Institute Genomics Platform"/>
            <person name="Cuomo C."/>
            <person name="de Hoog S."/>
            <person name="Gorbushina A."/>
            <person name="Stielow B."/>
            <person name="Teixiera M."/>
            <person name="Abouelleil A."/>
            <person name="Chapman S.B."/>
            <person name="Priest M."/>
            <person name="Young S.K."/>
            <person name="Wortman J."/>
            <person name="Nusbaum C."/>
            <person name="Birren B."/>
        </authorList>
    </citation>
    <scope>NUCLEOTIDE SEQUENCE [LARGE SCALE GENOMIC DNA]</scope>
    <source>
        <strain evidence="1 2">CBS 27337</strain>
    </source>
</reference>
<evidence type="ECO:0000313" key="1">
    <source>
        <dbReference type="EMBL" id="KIW63548.1"/>
    </source>
</evidence>
<sequence length="121" mass="13476">MAAIKSAVLPQELVIRLIRLVASTARQGVGHGERTRHFGSQVARFGRDIGPQHLKFDKCGSTIITPPIRQQLSSQQVWVEKKYSRPGSFNPSAPFEYEPSGKLRTCFVQLTELYSCTSVTV</sequence>
<dbReference type="EMBL" id="KN846961">
    <property type="protein sequence ID" value="KIW63548.1"/>
    <property type="molecule type" value="Genomic_DNA"/>
</dbReference>
<dbReference type="HOGENOM" id="CLU_2037780_0_0_1"/>
<organism evidence="1 2">
    <name type="scientific">Phialophora macrospora</name>
    <dbReference type="NCBI Taxonomy" id="1851006"/>
    <lineage>
        <taxon>Eukaryota</taxon>
        <taxon>Fungi</taxon>
        <taxon>Dikarya</taxon>
        <taxon>Ascomycota</taxon>
        <taxon>Pezizomycotina</taxon>
        <taxon>Eurotiomycetes</taxon>
        <taxon>Chaetothyriomycetidae</taxon>
        <taxon>Chaetothyriales</taxon>
        <taxon>Herpotrichiellaceae</taxon>
        <taxon>Phialophora</taxon>
    </lineage>
</organism>
<proteinExistence type="predicted"/>
<keyword evidence="2" id="KW-1185">Reference proteome</keyword>
<gene>
    <name evidence="1" type="ORF">PV04_08541</name>
</gene>
<protein>
    <submittedName>
        <fullName evidence="1">Uncharacterized protein</fullName>
    </submittedName>
</protein>